<evidence type="ECO:0000259" key="11">
    <source>
        <dbReference type="Pfam" id="PF04452"/>
    </source>
</evidence>
<dbReference type="SUPFAM" id="SSF75217">
    <property type="entry name" value="alpha/beta knot"/>
    <property type="match status" value="1"/>
</dbReference>
<evidence type="ECO:0000313" key="13">
    <source>
        <dbReference type="EMBL" id="RCR68913.1"/>
    </source>
</evidence>
<evidence type="ECO:0000256" key="5">
    <source>
        <dbReference type="ARBA" id="ARBA00022603"/>
    </source>
</evidence>
<dbReference type="InterPro" id="IPR015947">
    <property type="entry name" value="PUA-like_sf"/>
</dbReference>
<evidence type="ECO:0000256" key="4">
    <source>
        <dbReference type="ARBA" id="ARBA00022552"/>
    </source>
</evidence>
<dbReference type="InterPro" id="IPR029026">
    <property type="entry name" value="tRNA_m1G_MTases_N"/>
</dbReference>
<evidence type="ECO:0000256" key="8">
    <source>
        <dbReference type="ARBA" id="ARBA00025699"/>
    </source>
</evidence>
<dbReference type="GO" id="GO:0070475">
    <property type="term" value="P:rRNA base methylation"/>
    <property type="evidence" value="ECO:0007669"/>
    <property type="project" value="TreeGrafter"/>
</dbReference>
<dbReference type="PANTHER" id="PTHR30027">
    <property type="entry name" value="RIBOSOMAL RNA SMALL SUBUNIT METHYLTRANSFERASE E"/>
    <property type="match status" value="1"/>
</dbReference>
<dbReference type="InterPro" id="IPR046886">
    <property type="entry name" value="RsmE_MTase_dom"/>
</dbReference>
<accession>A0A368JQP3</accession>
<dbReference type="GO" id="GO:0070042">
    <property type="term" value="F:rRNA (uridine-N3-)-methyltransferase activity"/>
    <property type="evidence" value="ECO:0007669"/>
    <property type="project" value="TreeGrafter"/>
</dbReference>
<dbReference type="Gene3D" id="3.40.1280.10">
    <property type="match status" value="1"/>
</dbReference>
<dbReference type="EMBL" id="QOWE01000010">
    <property type="protein sequence ID" value="RCR68913.1"/>
    <property type="molecule type" value="Genomic_DNA"/>
</dbReference>
<dbReference type="GO" id="GO:0005737">
    <property type="term" value="C:cytoplasm"/>
    <property type="evidence" value="ECO:0007669"/>
    <property type="project" value="UniProtKB-SubCell"/>
</dbReference>
<dbReference type="RefSeq" id="WP_114406552.1">
    <property type="nucleotide sequence ID" value="NZ_QOWE01000010.1"/>
</dbReference>
<dbReference type="InterPro" id="IPR029028">
    <property type="entry name" value="Alpha/beta_knot_MTases"/>
</dbReference>
<comment type="similarity">
    <text evidence="2 10">Belongs to the RNA methyltransferase RsmE family.</text>
</comment>
<dbReference type="EC" id="2.1.1.193" evidence="10"/>
<evidence type="ECO:0000256" key="2">
    <source>
        <dbReference type="ARBA" id="ARBA00005528"/>
    </source>
</evidence>
<evidence type="ECO:0000256" key="9">
    <source>
        <dbReference type="ARBA" id="ARBA00047944"/>
    </source>
</evidence>
<name>A0A368JQP3_9BACT</name>
<dbReference type="Pfam" id="PF04452">
    <property type="entry name" value="Methyltrans_RNA"/>
    <property type="match status" value="1"/>
</dbReference>
<dbReference type="OrthoDB" id="9815641at2"/>
<evidence type="ECO:0000256" key="6">
    <source>
        <dbReference type="ARBA" id="ARBA00022679"/>
    </source>
</evidence>
<comment type="function">
    <text evidence="8 10">Specifically methylates the N3 position of the uracil ring of uridine 1498 (m3U1498) in 16S rRNA. Acts on the fully assembled 30S ribosomal subunit.</text>
</comment>
<comment type="catalytic activity">
    <reaction evidence="9 10">
        <text>uridine(1498) in 16S rRNA + S-adenosyl-L-methionine = N(3)-methyluridine(1498) in 16S rRNA + S-adenosyl-L-homocysteine + H(+)</text>
        <dbReference type="Rhea" id="RHEA:42920"/>
        <dbReference type="Rhea" id="RHEA-COMP:10283"/>
        <dbReference type="Rhea" id="RHEA-COMP:10284"/>
        <dbReference type="ChEBI" id="CHEBI:15378"/>
        <dbReference type="ChEBI" id="CHEBI:57856"/>
        <dbReference type="ChEBI" id="CHEBI:59789"/>
        <dbReference type="ChEBI" id="CHEBI:65315"/>
        <dbReference type="ChEBI" id="CHEBI:74502"/>
        <dbReference type="EC" id="2.1.1.193"/>
    </reaction>
</comment>
<protein>
    <recommendedName>
        <fullName evidence="10">Ribosomal RNA small subunit methyltransferase E</fullName>
        <ecNumber evidence="10">2.1.1.193</ecNumber>
    </recommendedName>
</protein>
<proteinExistence type="inferred from homology"/>
<dbReference type="CDD" id="cd18084">
    <property type="entry name" value="RsmE-like"/>
    <property type="match status" value="1"/>
</dbReference>
<sequence>MHLFYQPEAETNAFLSEEESRHCVKTLRLAKGAAIDVTDGRGKRHNCVIETADPRRCIFRIVDTYRQAPRPYRIHLAVAPTKNMDRIEWLVEKAVELGVDQFSFFVSQHSERRMLKTDRLEKIAVAAMKQSLQLFMPVIEPVLDFKTVLAQAADDRFIAHLPENEPAVSLLKAAKPERTTLVLIGPEGDFSEREMQQAIENGFKMVKLGETRLRTETAALAACHTIHLINTTT</sequence>
<keyword evidence="7 10" id="KW-0949">S-adenosyl-L-methionine</keyword>
<evidence type="ECO:0000256" key="10">
    <source>
        <dbReference type="PIRNR" id="PIRNR015601"/>
    </source>
</evidence>
<comment type="caution">
    <text evidence="13">The sequence shown here is derived from an EMBL/GenBank/DDBJ whole genome shotgun (WGS) entry which is preliminary data.</text>
</comment>
<dbReference type="Pfam" id="PF20260">
    <property type="entry name" value="PUA_4"/>
    <property type="match status" value="1"/>
</dbReference>
<evidence type="ECO:0000256" key="3">
    <source>
        <dbReference type="ARBA" id="ARBA00022490"/>
    </source>
</evidence>
<dbReference type="NCBIfam" id="NF008702">
    <property type="entry name" value="PRK11713.6-1"/>
    <property type="match status" value="1"/>
</dbReference>
<dbReference type="AlphaFoldDB" id="A0A368JQP3"/>
<dbReference type="InterPro" id="IPR006700">
    <property type="entry name" value="RsmE"/>
</dbReference>
<evidence type="ECO:0000259" key="12">
    <source>
        <dbReference type="Pfam" id="PF20260"/>
    </source>
</evidence>
<evidence type="ECO:0000313" key="14">
    <source>
        <dbReference type="Proteomes" id="UP000253383"/>
    </source>
</evidence>
<dbReference type="SUPFAM" id="SSF88697">
    <property type="entry name" value="PUA domain-like"/>
    <property type="match status" value="1"/>
</dbReference>
<gene>
    <name evidence="13" type="ORF">DUE52_13535</name>
</gene>
<keyword evidence="6 10" id="KW-0808">Transferase</keyword>
<keyword evidence="14" id="KW-1185">Reference proteome</keyword>
<dbReference type="Proteomes" id="UP000253383">
    <property type="component" value="Unassembled WGS sequence"/>
</dbReference>
<keyword evidence="5 10" id="KW-0489">Methyltransferase</keyword>
<evidence type="ECO:0000256" key="7">
    <source>
        <dbReference type="ARBA" id="ARBA00022691"/>
    </source>
</evidence>
<dbReference type="Gene3D" id="2.40.240.20">
    <property type="entry name" value="Hypothetical PUA domain-like, domain 1"/>
    <property type="match status" value="1"/>
</dbReference>
<keyword evidence="3 10" id="KW-0963">Cytoplasm</keyword>
<keyword evidence="4 10" id="KW-0698">rRNA processing</keyword>
<dbReference type="InterPro" id="IPR046887">
    <property type="entry name" value="RsmE_PUA-like"/>
</dbReference>
<dbReference type="PANTHER" id="PTHR30027:SF3">
    <property type="entry name" value="16S RRNA (URACIL(1498)-N(3))-METHYLTRANSFERASE"/>
    <property type="match status" value="1"/>
</dbReference>
<dbReference type="NCBIfam" id="TIGR00046">
    <property type="entry name" value="RsmE family RNA methyltransferase"/>
    <property type="match status" value="1"/>
</dbReference>
<feature type="domain" description="Ribosomal RNA small subunit methyltransferase E PUA-like" evidence="12">
    <location>
        <begin position="15"/>
        <end position="61"/>
    </location>
</feature>
<evidence type="ECO:0000256" key="1">
    <source>
        <dbReference type="ARBA" id="ARBA00004496"/>
    </source>
</evidence>
<feature type="domain" description="Ribosomal RNA small subunit methyltransferase E methyltransferase" evidence="11">
    <location>
        <begin position="70"/>
        <end position="226"/>
    </location>
</feature>
<comment type="subcellular location">
    <subcellularLocation>
        <location evidence="1 10">Cytoplasm</location>
    </subcellularLocation>
</comment>
<reference evidence="13 14" key="1">
    <citation type="submission" date="2018-07" db="EMBL/GenBank/DDBJ databases">
        <title>Genome analysis of Larkinella rosea.</title>
        <authorList>
            <person name="Zhou Z."/>
            <person name="Wang G."/>
        </authorList>
    </citation>
    <scope>NUCLEOTIDE SEQUENCE [LARGE SCALE GENOMIC DNA]</scope>
    <source>
        <strain evidence="14">zzj9</strain>
    </source>
</reference>
<organism evidence="13 14">
    <name type="scientific">Larkinella punicea</name>
    <dbReference type="NCBI Taxonomy" id="2315727"/>
    <lineage>
        <taxon>Bacteria</taxon>
        <taxon>Pseudomonadati</taxon>
        <taxon>Bacteroidota</taxon>
        <taxon>Cytophagia</taxon>
        <taxon>Cytophagales</taxon>
        <taxon>Spirosomataceae</taxon>
        <taxon>Larkinella</taxon>
    </lineage>
</organism>
<dbReference type="PIRSF" id="PIRSF015601">
    <property type="entry name" value="MTase_slr0722"/>
    <property type="match status" value="1"/>
</dbReference>